<sequence length="523" mass="59736">MFISANLYGREIKPLQWQLDAGRHNNLIIVAPTGAGKSIASYIWAGQKPAERVIFTSPTKSLSNERWLELKKAGLDVGLLTGDVRLNEKAKVLCMTQEIYTSEFSKLPNQRVIIDEVHYMFQDPERARAYALGIKRTHADSSLLLLSATITDKGIEILKGLSGRDMHVIKVKERPVKIEFLRTPLQMGKPLLEYLPAIFFVFSRSLAVEIAQKLKNLFRSLKAVPSKEEWERAKEIAKRLNITNSFLLSLAKHGVGLYFGDMKYKERVFVEKLFRSQLIKAVVSSDALAVGVNFPAKSVVFCQLTKAGRPLSKREFLQMAGRAGRPGLWDVGYVGYLAGKGMKEGFQRLLSSPLEEEVLYIQPSLKGVLMELEYEELWEDAAVEAVCEEEAELVEELSLKALKKGVVKEKLMDEVRMLRYFLGRTGQSQRVYEVLRDIYFEEFSMPLNFALAQRLAKSGRIDALQAFGELKEKGTQRERLQFLKFFMLIRERYEVLNLVEFIEKIRKEDEFVLNPEMLLSLES</sequence>
<dbReference type="EMBL" id="DSAC01000095">
    <property type="protein sequence ID" value="HHO74441.1"/>
    <property type="molecule type" value="Genomic_DNA"/>
</dbReference>
<dbReference type="InterPro" id="IPR027417">
    <property type="entry name" value="P-loop_NTPase"/>
</dbReference>
<evidence type="ECO:0000259" key="6">
    <source>
        <dbReference type="PROSITE" id="PS51194"/>
    </source>
</evidence>
<dbReference type="InterPro" id="IPR014001">
    <property type="entry name" value="Helicase_ATP-bd"/>
</dbReference>
<dbReference type="Pfam" id="PF00270">
    <property type="entry name" value="DEAD"/>
    <property type="match status" value="1"/>
</dbReference>
<dbReference type="GO" id="GO:0004386">
    <property type="term" value="F:helicase activity"/>
    <property type="evidence" value="ECO:0007669"/>
    <property type="project" value="UniProtKB-KW"/>
</dbReference>
<evidence type="ECO:0000256" key="1">
    <source>
        <dbReference type="ARBA" id="ARBA00022741"/>
    </source>
</evidence>
<dbReference type="PROSITE" id="PS51192">
    <property type="entry name" value="HELICASE_ATP_BIND_1"/>
    <property type="match status" value="1"/>
</dbReference>
<feature type="domain" description="Helicase ATP-binding" evidence="5">
    <location>
        <begin position="18"/>
        <end position="168"/>
    </location>
</feature>
<dbReference type="GO" id="GO:0005524">
    <property type="term" value="F:ATP binding"/>
    <property type="evidence" value="ECO:0007669"/>
    <property type="project" value="UniProtKB-KW"/>
</dbReference>
<evidence type="ECO:0000313" key="7">
    <source>
        <dbReference type="EMBL" id="HHO74441.1"/>
    </source>
</evidence>
<evidence type="ECO:0000259" key="5">
    <source>
        <dbReference type="PROSITE" id="PS51192"/>
    </source>
</evidence>
<dbReference type="PROSITE" id="PS51194">
    <property type="entry name" value="HELICASE_CTER"/>
    <property type="match status" value="1"/>
</dbReference>
<evidence type="ECO:0000256" key="4">
    <source>
        <dbReference type="ARBA" id="ARBA00022840"/>
    </source>
</evidence>
<dbReference type="GO" id="GO:0016787">
    <property type="term" value="F:hydrolase activity"/>
    <property type="evidence" value="ECO:0007669"/>
    <property type="project" value="UniProtKB-KW"/>
</dbReference>
<name>A0A7C5SXD6_9AQUI</name>
<reference evidence="7" key="1">
    <citation type="journal article" date="2020" name="mSystems">
        <title>Genome- and Community-Level Interaction Insights into Carbon Utilization and Element Cycling Functions of Hydrothermarchaeota in Hydrothermal Sediment.</title>
        <authorList>
            <person name="Zhou Z."/>
            <person name="Liu Y."/>
            <person name="Xu W."/>
            <person name="Pan J."/>
            <person name="Luo Z.H."/>
            <person name="Li M."/>
        </authorList>
    </citation>
    <scope>NUCLEOTIDE SEQUENCE [LARGE SCALE GENOMIC DNA]</scope>
    <source>
        <strain evidence="7">SpSt-114</strain>
    </source>
</reference>
<dbReference type="Pfam" id="PF00271">
    <property type="entry name" value="Helicase_C"/>
    <property type="match status" value="1"/>
</dbReference>
<dbReference type="InterPro" id="IPR001650">
    <property type="entry name" value="Helicase_C-like"/>
</dbReference>
<keyword evidence="1" id="KW-0547">Nucleotide-binding</keyword>
<proteinExistence type="predicted"/>
<dbReference type="AlphaFoldDB" id="A0A7C5SXD6"/>
<dbReference type="GO" id="GO:0003676">
    <property type="term" value="F:nucleic acid binding"/>
    <property type="evidence" value="ECO:0007669"/>
    <property type="project" value="InterPro"/>
</dbReference>
<feature type="domain" description="Helicase C-terminal" evidence="6">
    <location>
        <begin position="209"/>
        <end position="369"/>
    </location>
</feature>
<comment type="caution">
    <text evidence="7">The sequence shown here is derived from an EMBL/GenBank/DDBJ whole genome shotgun (WGS) entry which is preliminary data.</text>
</comment>
<gene>
    <name evidence="7" type="ORF">ENN04_07420</name>
</gene>
<dbReference type="PANTHER" id="PTHR12131">
    <property type="entry name" value="ATP-DEPENDENT RNA AND DNA HELICASE"/>
    <property type="match status" value="1"/>
</dbReference>
<keyword evidence="2" id="KW-0378">Hydrolase</keyword>
<dbReference type="Gene3D" id="3.40.50.300">
    <property type="entry name" value="P-loop containing nucleotide triphosphate hydrolases"/>
    <property type="match status" value="2"/>
</dbReference>
<dbReference type="InterPro" id="IPR011545">
    <property type="entry name" value="DEAD/DEAH_box_helicase_dom"/>
</dbReference>
<protein>
    <submittedName>
        <fullName evidence="7">DEAD/DEAH box helicase</fullName>
    </submittedName>
</protein>
<organism evidence="7">
    <name type="scientific">Thermocrinis ruber</name>
    <dbReference type="NCBI Taxonomy" id="75906"/>
    <lineage>
        <taxon>Bacteria</taxon>
        <taxon>Pseudomonadati</taxon>
        <taxon>Aquificota</taxon>
        <taxon>Aquificia</taxon>
        <taxon>Aquificales</taxon>
        <taxon>Aquificaceae</taxon>
        <taxon>Thermocrinis</taxon>
    </lineage>
</organism>
<evidence type="ECO:0000256" key="2">
    <source>
        <dbReference type="ARBA" id="ARBA00022801"/>
    </source>
</evidence>
<dbReference type="SMART" id="SM00490">
    <property type="entry name" value="HELICc"/>
    <property type="match status" value="1"/>
</dbReference>
<evidence type="ECO:0000256" key="3">
    <source>
        <dbReference type="ARBA" id="ARBA00022806"/>
    </source>
</evidence>
<keyword evidence="3 7" id="KW-0347">Helicase</keyword>
<accession>A0A7C5SXD6</accession>
<dbReference type="SMART" id="SM00487">
    <property type="entry name" value="DEXDc"/>
    <property type="match status" value="1"/>
</dbReference>
<dbReference type="InterPro" id="IPR050699">
    <property type="entry name" value="RNA-DNA_Helicase"/>
</dbReference>
<keyword evidence="4" id="KW-0067">ATP-binding</keyword>
<dbReference type="SUPFAM" id="SSF52540">
    <property type="entry name" value="P-loop containing nucleoside triphosphate hydrolases"/>
    <property type="match status" value="1"/>
</dbReference>
<dbReference type="PANTHER" id="PTHR12131:SF1">
    <property type="entry name" value="ATP-DEPENDENT RNA HELICASE SUPV3L1, MITOCHONDRIAL-RELATED"/>
    <property type="match status" value="1"/>
</dbReference>